<protein>
    <recommendedName>
        <fullName evidence="2">ubiquitinyl hydrolase 1</fullName>
        <ecNumber evidence="2">3.4.19.12</ecNumber>
    </recommendedName>
</protein>
<proteinExistence type="predicted"/>
<dbReference type="InterPro" id="IPR022105">
    <property type="entry name" value="DUF3645"/>
</dbReference>
<feature type="region of interest" description="Disordered" evidence="7">
    <location>
        <begin position="852"/>
        <end position="877"/>
    </location>
</feature>
<keyword evidence="5" id="KW-0378">Hydrolase</keyword>
<dbReference type="InterPro" id="IPR051346">
    <property type="entry name" value="OTU_Deubiquitinase"/>
</dbReference>
<dbReference type="GO" id="GO:0071947">
    <property type="term" value="P:protein deubiquitination involved in ubiquitin-dependent protein catabolic process"/>
    <property type="evidence" value="ECO:0007669"/>
    <property type="project" value="TreeGrafter"/>
</dbReference>
<dbReference type="PANTHER" id="PTHR13367:SF28">
    <property type="entry name" value="UBIQUITIN THIOESTERASE ZRANB1"/>
    <property type="match status" value="1"/>
</dbReference>
<evidence type="ECO:0000256" key="5">
    <source>
        <dbReference type="ARBA" id="ARBA00022801"/>
    </source>
</evidence>
<dbReference type="GO" id="GO:0005737">
    <property type="term" value="C:cytoplasm"/>
    <property type="evidence" value="ECO:0007669"/>
    <property type="project" value="TreeGrafter"/>
</dbReference>
<evidence type="ECO:0000256" key="6">
    <source>
        <dbReference type="ARBA" id="ARBA00022807"/>
    </source>
</evidence>
<accession>A0A7R9W9B5</accession>
<feature type="region of interest" description="Disordered" evidence="7">
    <location>
        <begin position="1163"/>
        <end position="1193"/>
    </location>
</feature>
<dbReference type="Pfam" id="PF12340">
    <property type="entry name" value="DUF3638"/>
    <property type="match status" value="1"/>
</dbReference>
<reference evidence="10" key="1">
    <citation type="submission" date="2021-01" db="EMBL/GenBank/DDBJ databases">
        <authorList>
            <person name="Corre E."/>
            <person name="Pelletier E."/>
            <person name="Niang G."/>
            <person name="Scheremetjew M."/>
            <person name="Finn R."/>
            <person name="Kale V."/>
            <person name="Holt S."/>
            <person name="Cochrane G."/>
            <person name="Meng A."/>
            <person name="Brown T."/>
            <person name="Cohen L."/>
        </authorList>
    </citation>
    <scope>NUCLEOTIDE SEQUENCE</scope>
    <source>
        <strain evidence="10">CCMP147</strain>
    </source>
</reference>
<sequence length="1452" mass="162145">MTKFKGMFQGKDAVSRVVAELHAFLIKDSIRNMTKFPKYYEDSKSRNVVVLRRPTSHAQHRLWVVPRVSDYSQDNFSLDIQNCQSVNIPMVQLQAFASKPLAPIKLESFVQYLSRGQRHLPLISSALPFQVGRERATKTHCSEATLQRITSDVRKYADKENAETEPSLIGLSPSDVASFHGNPGGLSKAQGQLTSLMRSLNASMDFDRKSLANLMHRALAIVTSDERSDTPYSGGAAGECNFLRFRLGQCAEKEPSAWFELLVASILSTGAEADVRALNPYLTGTAYKTVTSLTVVAMLTSIRISQSHRVLTGLAKLMLLLRKVKGSDDPHKQRRVCQEISLQASQVATNLTCERHFMKVDPSAITFDPRYLVFEFTYSLLLRKSQVVLVNKFMRSLNNGKSMCHQMIMGAGKTTVVAPLLALMLADGKSLVTQVVPHALLEMSRGVMREKFAAVVRKPVFTFAFDRGTTVSRDLYMKLVKARDSKAIICATPTSIKSFMLKFVEMMRVCENVKSGGKRSKTKESWFSLSAIARKFREASVVTEMKVNPEDAFYCTEILKLFRNGVLLLDEVDLLLHPLKSELNWPLGQKDPIDFSRSKKFGVGLRWQAFWHILDAVFYASRKKMTVPFSDSREALHILEKISKVIQQGIETQQLQHTPHLVILDKKFYHKELKQLMAQWQLLFLRSKRLPSVKDTHLLSYMVNGPEKDKEAASAVSVALDDEFMKMLNLSYELIGNFVPHVLSKINRVKFGLLSKSDLKVAMETDPNISLTRRLAAVPFVGKDVPSRASQFSHPDVVIGLTILAFRYEGLRYTDFTTLITELRETLDTEIGPYHKRPSALRYKSWVEEAGGKVRGPKEGEEKNGENGGSAHGSGVDEENSFFMSPVGGASRGNPTDEIWPLHLLDVKDDQHMGVTYRLLHDLPNAIEYYLDSFVFPLTMEHHQEKINASGQDLGGEMLFAKRVGFSGTPSDLLPEELGQCQYDEGVDGQIINYLTSESIVSSRLLGADWSVRGILDQIATNDPPFHVLIDTGALITGMSNFDVAKYLINGLPKETFDGVVFLDHKDRKMILLRQGMSVVRLNQAGIPPERRFSFYDQIHTTGMDIHQCIDARAATTLGKDMTFRDYAQGAFRMRGIGKGQTIELFVIPEVMKLIEKQVKRSQQFGLQPAPPPPPANPLGGGGGDLLSLAAPTPNPSHDEFAPVAARGGVQLLRDVTAWLTVNGMKSENMQFRMLCQQSVDNVMRKRAFRTLTGSYKELTQLAFAGRVKEIAAVTAALASNAGGDMAMDLDGLFDGSRKLFADDMAEIRDVMTATANRNTPTVGIDKLQRCLDVMGERIDYTVQNSIPMPRPLSETLRNEVTRRQEFIVNDYDKAVVERIIMVLVNSENLVRKQLGAPTAAEEAEEKDDHNLQREQVAEEEVLQEQEEEEEEEEADIGGGADMFGGDDGGDY</sequence>
<feature type="domain" description="DUF3638" evidence="8">
    <location>
        <begin position="368"/>
        <end position="509"/>
    </location>
</feature>
<dbReference type="EC" id="3.4.19.12" evidence="2"/>
<dbReference type="GO" id="GO:0070530">
    <property type="term" value="F:K63-linked polyubiquitin modification-dependent protein binding"/>
    <property type="evidence" value="ECO:0007669"/>
    <property type="project" value="TreeGrafter"/>
</dbReference>
<dbReference type="EMBL" id="HBED01033723">
    <property type="protein sequence ID" value="CAD8318123.1"/>
    <property type="molecule type" value="Transcribed_RNA"/>
</dbReference>
<dbReference type="GO" id="GO:0005634">
    <property type="term" value="C:nucleus"/>
    <property type="evidence" value="ECO:0007669"/>
    <property type="project" value="TreeGrafter"/>
</dbReference>
<dbReference type="InterPro" id="IPR022099">
    <property type="entry name" value="DUF3638"/>
</dbReference>
<feature type="compositionally biased region" description="Acidic residues" evidence="7">
    <location>
        <begin position="1418"/>
        <end position="1436"/>
    </location>
</feature>
<name>A0A7R9W9B5_9STRA</name>
<evidence type="ECO:0000256" key="7">
    <source>
        <dbReference type="SAM" id="MobiDB-lite"/>
    </source>
</evidence>
<evidence type="ECO:0000256" key="4">
    <source>
        <dbReference type="ARBA" id="ARBA00022786"/>
    </source>
</evidence>
<evidence type="ECO:0000256" key="2">
    <source>
        <dbReference type="ARBA" id="ARBA00012759"/>
    </source>
</evidence>
<keyword evidence="4" id="KW-0833">Ubl conjugation pathway</keyword>
<evidence type="ECO:0000313" key="10">
    <source>
        <dbReference type="EMBL" id="CAD8318123.1"/>
    </source>
</evidence>
<comment type="catalytic activity">
    <reaction evidence="1">
        <text>Thiol-dependent hydrolysis of ester, thioester, amide, peptide and isopeptide bonds formed by the C-terminal Gly of ubiquitin (a 76-residue protein attached to proteins as an intracellular targeting signal).</text>
        <dbReference type="EC" id="3.4.19.12"/>
    </reaction>
</comment>
<feature type="compositionally biased region" description="Gly residues" evidence="7">
    <location>
        <begin position="1437"/>
        <end position="1452"/>
    </location>
</feature>
<evidence type="ECO:0000259" key="8">
    <source>
        <dbReference type="Pfam" id="PF12340"/>
    </source>
</evidence>
<keyword evidence="3" id="KW-0645">Protease</keyword>
<dbReference type="InterPro" id="IPR027417">
    <property type="entry name" value="P-loop_NTPase"/>
</dbReference>
<evidence type="ECO:0000256" key="3">
    <source>
        <dbReference type="ARBA" id="ARBA00022670"/>
    </source>
</evidence>
<feature type="compositionally biased region" description="Basic and acidic residues" evidence="7">
    <location>
        <begin position="852"/>
        <end position="865"/>
    </location>
</feature>
<feature type="region of interest" description="Disordered" evidence="7">
    <location>
        <begin position="1396"/>
        <end position="1452"/>
    </location>
</feature>
<dbReference type="SUPFAM" id="SSF52540">
    <property type="entry name" value="P-loop containing nucleoside triphosphate hydrolases"/>
    <property type="match status" value="1"/>
</dbReference>
<dbReference type="Pfam" id="PF12359">
    <property type="entry name" value="DUF3645"/>
    <property type="match status" value="1"/>
</dbReference>
<dbReference type="PANTHER" id="PTHR13367">
    <property type="entry name" value="UBIQUITIN THIOESTERASE"/>
    <property type="match status" value="1"/>
</dbReference>
<organism evidence="10">
    <name type="scientific">Pseudictyota dubia</name>
    <dbReference type="NCBI Taxonomy" id="2749911"/>
    <lineage>
        <taxon>Eukaryota</taxon>
        <taxon>Sar</taxon>
        <taxon>Stramenopiles</taxon>
        <taxon>Ochrophyta</taxon>
        <taxon>Bacillariophyta</taxon>
        <taxon>Mediophyceae</taxon>
        <taxon>Biddulphiophycidae</taxon>
        <taxon>Eupodiscales</taxon>
        <taxon>Odontellaceae</taxon>
        <taxon>Pseudictyota</taxon>
    </lineage>
</organism>
<evidence type="ECO:0000259" key="9">
    <source>
        <dbReference type="Pfam" id="PF12359"/>
    </source>
</evidence>
<gene>
    <name evidence="10" type="ORF">TDUB1175_LOCUS16918</name>
</gene>
<feature type="domain" description="DUF3645" evidence="9">
    <location>
        <begin position="772"/>
        <end position="802"/>
    </location>
</feature>
<evidence type="ECO:0000256" key="1">
    <source>
        <dbReference type="ARBA" id="ARBA00000707"/>
    </source>
</evidence>
<feature type="compositionally biased region" description="Basic and acidic residues" evidence="7">
    <location>
        <begin position="1407"/>
        <end position="1417"/>
    </location>
</feature>
<keyword evidence="6" id="KW-0788">Thiol protease</keyword>
<dbReference type="GO" id="GO:0004843">
    <property type="term" value="F:cysteine-type deubiquitinase activity"/>
    <property type="evidence" value="ECO:0007669"/>
    <property type="project" value="UniProtKB-EC"/>
</dbReference>